<dbReference type="CDD" id="cd00170">
    <property type="entry name" value="SEC14"/>
    <property type="match status" value="1"/>
</dbReference>
<dbReference type="EMBL" id="CAXLJM020000046">
    <property type="protein sequence ID" value="CAL8110636.1"/>
    <property type="molecule type" value="Genomic_DNA"/>
</dbReference>
<comment type="caution">
    <text evidence="3">The sequence shown here is derived from an EMBL/GenBank/DDBJ whole genome shotgun (WGS) entry which is preliminary data.</text>
</comment>
<dbReference type="SMART" id="SM00516">
    <property type="entry name" value="SEC14"/>
    <property type="match status" value="1"/>
</dbReference>
<evidence type="ECO:0000313" key="4">
    <source>
        <dbReference type="Proteomes" id="UP001642540"/>
    </source>
</evidence>
<evidence type="ECO:0000256" key="1">
    <source>
        <dbReference type="SAM" id="SignalP"/>
    </source>
</evidence>
<dbReference type="InterPro" id="IPR001251">
    <property type="entry name" value="CRAL-TRIO_dom"/>
</dbReference>
<gene>
    <name evidence="3" type="ORF">ODALV1_LOCUS14381</name>
</gene>
<name>A0ABP1QR89_9HEXA</name>
<feature type="domain" description="CRAL-TRIO" evidence="2">
    <location>
        <begin position="100"/>
        <end position="276"/>
    </location>
</feature>
<evidence type="ECO:0000313" key="3">
    <source>
        <dbReference type="EMBL" id="CAL8110636.1"/>
    </source>
</evidence>
<evidence type="ECO:0000259" key="2">
    <source>
        <dbReference type="PROSITE" id="PS50191"/>
    </source>
</evidence>
<feature type="signal peptide" evidence="1">
    <location>
        <begin position="1"/>
        <end position="21"/>
    </location>
</feature>
<dbReference type="InterPro" id="IPR051064">
    <property type="entry name" value="SEC14/CRAL-TRIO_domain"/>
</dbReference>
<dbReference type="SUPFAM" id="SSF52087">
    <property type="entry name" value="CRAL/TRIO domain"/>
    <property type="match status" value="1"/>
</dbReference>
<dbReference type="Gene3D" id="3.40.525.10">
    <property type="entry name" value="CRAL-TRIO lipid binding domain"/>
    <property type="match status" value="1"/>
</dbReference>
<dbReference type="PANTHER" id="PTHR23324">
    <property type="entry name" value="SEC14 RELATED PROTEIN"/>
    <property type="match status" value="1"/>
</dbReference>
<dbReference type="Pfam" id="PF00650">
    <property type="entry name" value="CRAL_TRIO"/>
    <property type="match status" value="1"/>
</dbReference>
<reference evidence="3 4" key="1">
    <citation type="submission" date="2024-08" db="EMBL/GenBank/DDBJ databases">
        <authorList>
            <person name="Cucini C."/>
            <person name="Frati F."/>
        </authorList>
    </citation>
    <scope>NUCLEOTIDE SEQUENCE [LARGE SCALE GENOMIC DNA]</scope>
</reference>
<dbReference type="InterPro" id="IPR036865">
    <property type="entry name" value="CRAL-TRIO_dom_sf"/>
</dbReference>
<dbReference type="Proteomes" id="UP001642540">
    <property type="component" value="Unassembled WGS sequence"/>
</dbReference>
<dbReference type="PROSITE" id="PS50191">
    <property type="entry name" value="CRAL_TRIO"/>
    <property type="match status" value="1"/>
</dbReference>
<sequence>MIKFLVFFVSVSVLYLISVDGATPDFTELNNLKPSQSAALQKFKAAVSSILPHDYMKEDIYLVKWLQAQSFNAKRAETMIREALKWRNEVKIDTWENSKVFQEFEKDFPIYIDGSDREGRPIVESYFGDWNVRSMALQGKMKQLIQYSLRGIERATTKLRERQADGKNVTQWILLLNMDGFNVINQACPACLPLYLGYVSQYEKYWPSTIFRSLLVNTPESFEIVLNLIRPIMSPPTRAALKIFSSNKAEWKPYLDNLIDPAEISDWFDGKKERKPAS</sequence>
<dbReference type="InterPro" id="IPR036273">
    <property type="entry name" value="CRAL/TRIO_N_dom_sf"/>
</dbReference>
<feature type="chain" id="PRO_5047283818" description="CRAL-TRIO domain-containing protein" evidence="1">
    <location>
        <begin position="22"/>
        <end position="278"/>
    </location>
</feature>
<dbReference type="PANTHER" id="PTHR23324:SF83">
    <property type="entry name" value="SEC14-LIKE PROTEIN 2"/>
    <property type="match status" value="1"/>
</dbReference>
<accession>A0ABP1QR89</accession>
<dbReference type="SUPFAM" id="SSF46938">
    <property type="entry name" value="CRAL/TRIO N-terminal domain"/>
    <property type="match status" value="1"/>
</dbReference>
<keyword evidence="4" id="KW-1185">Reference proteome</keyword>
<protein>
    <recommendedName>
        <fullName evidence="2">CRAL-TRIO domain-containing protein</fullName>
    </recommendedName>
</protein>
<keyword evidence="1" id="KW-0732">Signal</keyword>
<proteinExistence type="predicted"/>
<organism evidence="3 4">
    <name type="scientific">Orchesella dallaii</name>
    <dbReference type="NCBI Taxonomy" id="48710"/>
    <lineage>
        <taxon>Eukaryota</taxon>
        <taxon>Metazoa</taxon>
        <taxon>Ecdysozoa</taxon>
        <taxon>Arthropoda</taxon>
        <taxon>Hexapoda</taxon>
        <taxon>Collembola</taxon>
        <taxon>Entomobryomorpha</taxon>
        <taxon>Entomobryoidea</taxon>
        <taxon>Orchesellidae</taxon>
        <taxon>Orchesellinae</taxon>
        <taxon>Orchesella</taxon>
    </lineage>
</organism>